<evidence type="ECO:0000256" key="1">
    <source>
        <dbReference type="SAM" id="MobiDB-lite"/>
    </source>
</evidence>
<feature type="compositionally biased region" description="Low complexity" evidence="1">
    <location>
        <begin position="69"/>
        <end position="82"/>
    </location>
</feature>
<evidence type="ECO:0000313" key="3">
    <source>
        <dbReference type="Proteomes" id="UP000298663"/>
    </source>
</evidence>
<sequence>MSTQSSTPVVNTVKPTHHGFSAKAREILLDPPGTSTMQQQQAKLAKCQTEGELRRAILNGCAALKRTDSQSTQKSVSSTQSSPVKDQEFDGIDDFPKVENSKKKFLGDIGKTKSAGDMFRKNTIIKTFQQQNIMRLPSVDSDLEGASRFRNIVQRDDSFDSVGSFTDIFDGQSARKSTYQMK</sequence>
<accession>A0A4V6A015</accession>
<dbReference type="EMBL" id="AZBU02000007">
    <property type="protein sequence ID" value="TKR69695.1"/>
    <property type="molecule type" value="Genomic_DNA"/>
</dbReference>
<feature type="region of interest" description="Disordered" evidence="1">
    <location>
        <begin position="68"/>
        <end position="95"/>
    </location>
</feature>
<dbReference type="Proteomes" id="UP000298663">
    <property type="component" value="Unassembled WGS sequence"/>
</dbReference>
<dbReference type="AlphaFoldDB" id="A0A4V6A015"/>
<name>A0A4V6A015_STECR</name>
<organism evidence="2 3">
    <name type="scientific">Steinernema carpocapsae</name>
    <name type="common">Entomopathogenic nematode</name>
    <dbReference type="NCBI Taxonomy" id="34508"/>
    <lineage>
        <taxon>Eukaryota</taxon>
        <taxon>Metazoa</taxon>
        <taxon>Ecdysozoa</taxon>
        <taxon>Nematoda</taxon>
        <taxon>Chromadorea</taxon>
        <taxon>Rhabditida</taxon>
        <taxon>Tylenchina</taxon>
        <taxon>Panagrolaimomorpha</taxon>
        <taxon>Strongyloidoidea</taxon>
        <taxon>Steinernematidae</taxon>
        <taxon>Steinernema</taxon>
    </lineage>
</organism>
<reference evidence="2 3" key="1">
    <citation type="journal article" date="2015" name="Genome Biol.">
        <title>Comparative genomics of Steinernema reveals deeply conserved gene regulatory networks.</title>
        <authorList>
            <person name="Dillman A.R."/>
            <person name="Macchietto M."/>
            <person name="Porter C.F."/>
            <person name="Rogers A."/>
            <person name="Williams B."/>
            <person name="Antoshechkin I."/>
            <person name="Lee M.M."/>
            <person name="Goodwin Z."/>
            <person name="Lu X."/>
            <person name="Lewis E.E."/>
            <person name="Goodrich-Blair H."/>
            <person name="Stock S.P."/>
            <person name="Adams B.J."/>
            <person name="Sternberg P.W."/>
            <person name="Mortazavi A."/>
        </authorList>
    </citation>
    <scope>NUCLEOTIDE SEQUENCE [LARGE SCALE GENOMIC DNA]</scope>
    <source>
        <strain evidence="2 3">ALL</strain>
    </source>
</reference>
<reference evidence="2 3" key="2">
    <citation type="journal article" date="2019" name="G3 (Bethesda)">
        <title>Hybrid Assembly of the Genome of the Entomopathogenic Nematode Steinernema carpocapsae Identifies the X-Chromosome.</title>
        <authorList>
            <person name="Serra L."/>
            <person name="Macchietto M."/>
            <person name="Macias-Munoz A."/>
            <person name="McGill C.J."/>
            <person name="Rodriguez I.M."/>
            <person name="Rodriguez B."/>
            <person name="Murad R."/>
            <person name="Mortazavi A."/>
        </authorList>
    </citation>
    <scope>NUCLEOTIDE SEQUENCE [LARGE SCALE GENOMIC DNA]</scope>
    <source>
        <strain evidence="2 3">ALL</strain>
    </source>
</reference>
<dbReference type="OrthoDB" id="5803277at2759"/>
<evidence type="ECO:0000313" key="2">
    <source>
        <dbReference type="EMBL" id="TKR69695.1"/>
    </source>
</evidence>
<gene>
    <name evidence="2" type="ORF">L596_021820</name>
</gene>
<proteinExistence type="predicted"/>
<protein>
    <submittedName>
        <fullName evidence="2">Uncharacterized protein</fullName>
    </submittedName>
</protein>
<keyword evidence="3" id="KW-1185">Reference proteome</keyword>
<comment type="caution">
    <text evidence="2">The sequence shown here is derived from an EMBL/GenBank/DDBJ whole genome shotgun (WGS) entry which is preliminary data.</text>
</comment>